<dbReference type="PANTHER" id="PTHR34068:SF1">
    <property type="entry name" value="UPF0145 PROTEIN YBJQ"/>
    <property type="match status" value="1"/>
</dbReference>
<dbReference type="Gene3D" id="3.30.110.70">
    <property type="entry name" value="Hypothetical protein apc22750. Chain B"/>
    <property type="match status" value="1"/>
</dbReference>
<reference evidence="3 4" key="1">
    <citation type="journal article" date="2019" name="Syst. Appl. Microbiol.">
        <title>Characterization of Bifidobacterium species in feaces of the Egyptian fruit bat: Description of B. vespertilionis sp. nov. and B. rousetti sp. nov.</title>
        <authorList>
            <person name="Modesto M."/>
            <person name="Satti M."/>
            <person name="Watanabe K."/>
            <person name="Puglisi E."/>
            <person name="Morelli L."/>
            <person name="Huang C.-H."/>
            <person name="Liou J.-S."/>
            <person name="Miyashita M."/>
            <person name="Tamura T."/>
            <person name="Saito S."/>
            <person name="Mori K."/>
            <person name="Huang L."/>
            <person name="Sciavilla P."/>
            <person name="Sandri C."/>
            <person name="Spiezio C."/>
            <person name="Vitali F."/>
            <person name="Cavalieri D."/>
            <person name="Perpetuini G."/>
            <person name="Tofalo R."/>
            <person name="Bonetti A."/>
            <person name="Arita M."/>
            <person name="Mattarelli P."/>
        </authorList>
    </citation>
    <scope>NUCLEOTIDE SEQUENCE [LARGE SCALE GENOMIC DNA]</scope>
    <source>
        <strain evidence="3 4">RST7</strain>
    </source>
</reference>
<dbReference type="HAMAP" id="MF_00338">
    <property type="entry name" value="UPF0145"/>
    <property type="match status" value="1"/>
</dbReference>
<dbReference type="NCBIfam" id="NF002224">
    <property type="entry name" value="PRK01119.1"/>
    <property type="match status" value="1"/>
</dbReference>
<name>A0A5M9ZVN1_9BIFI</name>
<dbReference type="Pfam" id="PF01906">
    <property type="entry name" value="YbjQ_1"/>
    <property type="match status" value="1"/>
</dbReference>
<dbReference type="PANTHER" id="PTHR34068">
    <property type="entry name" value="UPF0145 PROTEIN YBJQ"/>
    <property type="match status" value="1"/>
</dbReference>
<evidence type="ECO:0000256" key="2">
    <source>
        <dbReference type="HAMAP-Rule" id="MF_00338"/>
    </source>
</evidence>
<dbReference type="Proteomes" id="UP000412028">
    <property type="component" value="Unassembled WGS sequence"/>
</dbReference>
<evidence type="ECO:0000256" key="1">
    <source>
        <dbReference type="ARBA" id="ARBA00010751"/>
    </source>
</evidence>
<evidence type="ECO:0000313" key="4">
    <source>
        <dbReference type="Proteomes" id="UP000412028"/>
    </source>
</evidence>
<comment type="similarity">
    <text evidence="1 2">Belongs to the UPF0145 family.</text>
</comment>
<comment type="caution">
    <text evidence="3">The sequence shown here is derived from an EMBL/GenBank/DDBJ whole genome shotgun (WGS) entry which is preliminary data.</text>
</comment>
<protein>
    <recommendedName>
        <fullName evidence="2">UPF0145 protein EMO89_01400</fullName>
    </recommendedName>
</protein>
<proteinExistence type="inferred from homology"/>
<dbReference type="AlphaFoldDB" id="A0A5M9ZVN1"/>
<gene>
    <name evidence="3" type="ORF">EMO89_01400</name>
</gene>
<sequence>MMIVTTTPTVEGYTITGYYGIVFGEVISGVNILKDLGAGLRNVFGGRSQGYENELVNAREEALAEMQQRASALGAHAVVGVDIDYEVLGQGDMLMVTASGTAVQLAAKA</sequence>
<dbReference type="OrthoDB" id="9796448at2"/>
<dbReference type="InterPro" id="IPR002765">
    <property type="entry name" value="UPF0145_YbjQ-like"/>
</dbReference>
<organism evidence="3 4">
    <name type="scientific">Bifidobacterium tissieri</name>
    <dbReference type="NCBI Taxonomy" id="1630162"/>
    <lineage>
        <taxon>Bacteria</taxon>
        <taxon>Bacillati</taxon>
        <taxon>Actinomycetota</taxon>
        <taxon>Actinomycetes</taxon>
        <taxon>Bifidobacteriales</taxon>
        <taxon>Bifidobacteriaceae</taxon>
        <taxon>Bifidobacterium</taxon>
    </lineage>
</organism>
<evidence type="ECO:0000313" key="3">
    <source>
        <dbReference type="EMBL" id="KAA8831696.1"/>
    </source>
</evidence>
<dbReference type="SUPFAM" id="SSF117782">
    <property type="entry name" value="YbjQ-like"/>
    <property type="match status" value="1"/>
</dbReference>
<accession>A0A5M9ZVN1</accession>
<dbReference type="InterPro" id="IPR035439">
    <property type="entry name" value="UPF0145_dom_sf"/>
</dbReference>
<dbReference type="EMBL" id="RZUI01000002">
    <property type="protein sequence ID" value="KAA8831696.1"/>
    <property type="molecule type" value="Genomic_DNA"/>
</dbReference>